<protein>
    <submittedName>
        <fullName evidence="1">Uncharacterized protein</fullName>
    </submittedName>
</protein>
<name>A0A1Q9C2S3_SYMMI</name>
<feature type="non-terminal residue" evidence="1">
    <location>
        <position position="189"/>
    </location>
</feature>
<dbReference type="EMBL" id="LSRX01001817">
    <property type="protein sequence ID" value="OLP77216.1"/>
    <property type="molecule type" value="Genomic_DNA"/>
</dbReference>
<accession>A0A1Q9C2S3</accession>
<dbReference type="AlphaFoldDB" id="A0A1Q9C2S3"/>
<keyword evidence="2" id="KW-1185">Reference proteome</keyword>
<dbReference type="OrthoDB" id="416625at2759"/>
<evidence type="ECO:0000313" key="1">
    <source>
        <dbReference type="EMBL" id="OLP77216.1"/>
    </source>
</evidence>
<evidence type="ECO:0000313" key="2">
    <source>
        <dbReference type="Proteomes" id="UP000186817"/>
    </source>
</evidence>
<organism evidence="1 2">
    <name type="scientific">Symbiodinium microadriaticum</name>
    <name type="common">Dinoflagellate</name>
    <name type="synonym">Zooxanthella microadriatica</name>
    <dbReference type="NCBI Taxonomy" id="2951"/>
    <lineage>
        <taxon>Eukaryota</taxon>
        <taxon>Sar</taxon>
        <taxon>Alveolata</taxon>
        <taxon>Dinophyceae</taxon>
        <taxon>Suessiales</taxon>
        <taxon>Symbiodiniaceae</taxon>
        <taxon>Symbiodinium</taxon>
    </lineage>
</organism>
<gene>
    <name evidence="1" type="ORF">AK812_SmicGene42745</name>
</gene>
<reference evidence="1 2" key="1">
    <citation type="submission" date="2016-02" db="EMBL/GenBank/DDBJ databases">
        <title>Genome analysis of coral dinoflagellate symbionts highlights evolutionary adaptations to a symbiotic lifestyle.</title>
        <authorList>
            <person name="Aranda M."/>
            <person name="Li Y."/>
            <person name="Liew Y.J."/>
            <person name="Baumgarten S."/>
            <person name="Simakov O."/>
            <person name="Wilson M."/>
            <person name="Piel J."/>
            <person name="Ashoor H."/>
            <person name="Bougouffa S."/>
            <person name="Bajic V.B."/>
            <person name="Ryu T."/>
            <person name="Ravasi T."/>
            <person name="Bayer T."/>
            <person name="Micklem G."/>
            <person name="Kim H."/>
            <person name="Bhak J."/>
            <person name="Lajeunesse T.C."/>
            <person name="Voolstra C.R."/>
        </authorList>
    </citation>
    <scope>NUCLEOTIDE SEQUENCE [LARGE SCALE GENOMIC DNA]</scope>
    <source>
        <strain evidence="1 2">CCMP2467</strain>
    </source>
</reference>
<proteinExistence type="predicted"/>
<sequence length="189" mass="21348">MPLHHMMDGDLIKPLTWELGTEDSKEKRPSKEVRSTRETFGDCVIWMEHAAKELQRQGVKLGDIVLGYAMLRNANLSEYQENQLLTWGEGGEPGNLVGAQPGDFDEDDEDDDYVYIGEGEMQEMYDEEHVQFGHLPGQDLGRCLVNNRPGCRNYVLGFGKYKNGEVSGRNSVWSGKRLAALPLRNACLR</sequence>
<comment type="caution">
    <text evidence="1">The sequence shown here is derived from an EMBL/GenBank/DDBJ whole genome shotgun (WGS) entry which is preliminary data.</text>
</comment>
<dbReference type="Proteomes" id="UP000186817">
    <property type="component" value="Unassembled WGS sequence"/>
</dbReference>